<dbReference type="PANTHER" id="PTHR33986">
    <property type="entry name" value="OS02G0535700 PROTEIN"/>
    <property type="match status" value="1"/>
</dbReference>
<organism evidence="2 3">
    <name type="scientific">Roseomonas mucosa</name>
    <dbReference type="NCBI Taxonomy" id="207340"/>
    <lineage>
        <taxon>Bacteria</taxon>
        <taxon>Pseudomonadati</taxon>
        <taxon>Pseudomonadota</taxon>
        <taxon>Alphaproteobacteria</taxon>
        <taxon>Acetobacterales</taxon>
        <taxon>Roseomonadaceae</taxon>
        <taxon>Roseomonas</taxon>
    </lineage>
</organism>
<feature type="region of interest" description="Disordered" evidence="1">
    <location>
        <begin position="378"/>
        <end position="404"/>
    </location>
</feature>
<dbReference type="InterPro" id="IPR009367">
    <property type="entry name" value="Elm1-like"/>
</dbReference>
<proteinExistence type="predicted"/>
<accession>A0A379PM96</accession>
<evidence type="ECO:0000313" key="3">
    <source>
        <dbReference type="Proteomes" id="UP000254919"/>
    </source>
</evidence>
<sequence>MGETDSTKAPRVHERAHEGAHQGFLVWALLGPRTGDNNQVLALAEAVADACGGVVEAIPLRHNLLRLLPTRFGGIGLASLDRASRARLAPPWPDLVIGVGRRSVPAARWVRASSGGRTRIVQIGRPRCHPGRFDLVLTTPQYGVPPGPAVLEQPLSLTRQTPEKLAAAAVAWGGELERFPAPRRALLLGGPSWPWRLHPEEVESACHALLARARDEGGSVLAIASRRTPAALAGRLRRILAGAPVPAALLEGAGERNPYPGLLALADEFAVTADSVAMASETVATGRPVTLIPVRANRPGGAWLRAMRALRLADAGQAAPPWLRIPGRAWGGLVRRGWAGWPRDLWFFWQGLEHHRLTEGRSPPPPVAAAAVERIRPLLPAGAGGTGPGSDPRAPGHPGGYASP</sequence>
<dbReference type="GeneID" id="99631616"/>
<dbReference type="AlphaFoldDB" id="A0A379PM96"/>
<evidence type="ECO:0000313" key="2">
    <source>
        <dbReference type="EMBL" id="SUE95120.1"/>
    </source>
</evidence>
<name>A0A379PM96_9PROT</name>
<dbReference type="Pfam" id="PF06258">
    <property type="entry name" value="Mito_fiss_Elm1"/>
    <property type="match status" value="1"/>
</dbReference>
<protein>
    <submittedName>
        <fullName evidence="2">Protein of uncharacterized function (DUF1022)</fullName>
    </submittedName>
</protein>
<gene>
    <name evidence="2" type="ORF">NCTC13291_04003</name>
</gene>
<dbReference type="EMBL" id="UGVN01000002">
    <property type="protein sequence ID" value="SUE95120.1"/>
    <property type="molecule type" value="Genomic_DNA"/>
</dbReference>
<reference evidence="2 3" key="1">
    <citation type="submission" date="2018-06" db="EMBL/GenBank/DDBJ databases">
        <authorList>
            <consortium name="Pathogen Informatics"/>
            <person name="Doyle S."/>
        </authorList>
    </citation>
    <scope>NUCLEOTIDE SEQUENCE [LARGE SCALE GENOMIC DNA]</scope>
    <source>
        <strain evidence="2 3">NCTC13291</strain>
    </source>
</reference>
<evidence type="ECO:0000256" key="1">
    <source>
        <dbReference type="SAM" id="MobiDB-lite"/>
    </source>
</evidence>
<dbReference type="PANTHER" id="PTHR33986:SF15">
    <property type="entry name" value="MITOCHONDRIAL FISSION PROTEIN ELM1"/>
    <property type="match status" value="1"/>
</dbReference>
<dbReference type="Proteomes" id="UP000254919">
    <property type="component" value="Unassembled WGS sequence"/>
</dbReference>
<dbReference type="RefSeq" id="WP_019460912.1">
    <property type="nucleotide sequence ID" value="NZ_AP031463.1"/>
</dbReference>